<dbReference type="SMART" id="SM00849">
    <property type="entry name" value="Lactamase_B"/>
    <property type="match status" value="1"/>
</dbReference>
<reference evidence="3 4" key="1">
    <citation type="submission" date="2020-08" db="EMBL/GenBank/DDBJ databases">
        <title>Genomic Encyclopedia of Type Strains, Phase IV (KMG-IV): sequencing the most valuable type-strain genomes for metagenomic binning, comparative biology and taxonomic classification.</title>
        <authorList>
            <person name="Goeker M."/>
        </authorList>
    </citation>
    <scope>NUCLEOTIDE SEQUENCE [LARGE SCALE GENOMIC DNA]</scope>
    <source>
        <strain evidence="3 4">DSM 105137</strain>
    </source>
</reference>
<dbReference type="PANTHER" id="PTHR43546">
    <property type="entry name" value="UPF0173 METAL-DEPENDENT HYDROLASE MJ1163-RELATED"/>
    <property type="match status" value="1"/>
</dbReference>
<keyword evidence="1" id="KW-0732">Signal</keyword>
<accession>A0A840DXC1</accession>
<dbReference type="Proteomes" id="UP000576209">
    <property type="component" value="Unassembled WGS sequence"/>
</dbReference>
<dbReference type="PROSITE" id="PS51257">
    <property type="entry name" value="PROKAR_LIPOPROTEIN"/>
    <property type="match status" value="1"/>
</dbReference>
<protein>
    <submittedName>
        <fullName evidence="3">L-ascorbate metabolism protein UlaG (Beta-lactamase superfamily)</fullName>
    </submittedName>
</protein>
<dbReference type="SUPFAM" id="SSF56281">
    <property type="entry name" value="Metallo-hydrolase/oxidoreductase"/>
    <property type="match status" value="1"/>
</dbReference>
<dbReference type="PANTHER" id="PTHR43546:SF3">
    <property type="entry name" value="UPF0173 METAL-DEPENDENT HYDROLASE MJ1163"/>
    <property type="match status" value="1"/>
</dbReference>
<dbReference type="Pfam" id="PF12706">
    <property type="entry name" value="Lactamase_B_2"/>
    <property type="match status" value="1"/>
</dbReference>
<dbReference type="RefSeq" id="WP_183494102.1">
    <property type="nucleotide sequence ID" value="NZ_JACIFF010000001.1"/>
</dbReference>
<dbReference type="InterPro" id="IPR050114">
    <property type="entry name" value="UPF0173_UPF0282_UlaG_hydrolase"/>
</dbReference>
<sequence length="262" mass="29072">MRLSFYLLLCSCVLATSCNSGDGDANYRASEEVPVVEADSAPAEVEVHPIFHGSVVLTQGERTIFVDPYNGAERYTEFGAPDLVLITHTHPDHLDTATLSGLDLSEATLVAPQAVMDAMRMNPFAASHVLANGENWTWEDVIVTAVPAYNDPPKDNFHPKGKFNGYVVDLNGERYYFSGDTEGVTEMRALEDIDVAFVCMNLPYTMDIDQAASAVLDFAPAVVYPYHYRNQDETKSDVEAFKQMVNEQNSDIEVRLENWYPG</sequence>
<gene>
    <name evidence="3" type="ORF">GGR28_000465</name>
</gene>
<comment type="caution">
    <text evidence="3">The sequence shown here is derived from an EMBL/GenBank/DDBJ whole genome shotgun (WGS) entry which is preliminary data.</text>
</comment>
<evidence type="ECO:0000313" key="4">
    <source>
        <dbReference type="Proteomes" id="UP000576209"/>
    </source>
</evidence>
<dbReference type="InterPro" id="IPR001279">
    <property type="entry name" value="Metallo-B-lactamas"/>
</dbReference>
<dbReference type="EMBL" id="JACIFF010000001">
    <property type="protein sequence ID" value="MBB4077864.1"/>
    <property type="molecule type" value="Genomic_DNA"/>
</dbReference>
<evidence type="ECO:0000256" key="1">
    <source>
        <dbReference type="SAM" id="SignalP"/>
    </source>
</evidence>
<evidence type="ECO:0000313" key="3">
    <source>
        <dbReference type="EMBL" id="MBB4077864.1"/>
    </source>
</evidence>
<feature type="domain" description="Metallo-beta-lactamase" evidence="2">
    <location>
        <begin position="52"/>
        <end position="227"/>
    </location>
</feature>
<feature type="signal peptide" evidence="1">
    <location>
        <begin position="1"/>
        <end position="20"/>
    </location>
</feature>
<dbReference type="Gene3D" id="3.60.15.10">
    <property type="entry name" value="Ribonuclease Z/Hydroxyacylglutathione hydrolase-like"/>
    <property type="match status" value="1"/>
</dbReference>
<dbReference type="AlphaFoldDB" id="A0A840DXC1"/>
<name>A0A840DXC1_9BACT</name>
<evidence type="ECO:0000259" key="2">
    <source>
        <dbReference type="SMART" id="SM00849"/>
    </source>
</evidence>
<proteinExistence type="predicted"/>
<keyword evidence="4" id="KW-1185">Reference proteome</keyword>
<dbReference type="InterPro" id="IPR036866">
    <property type="entry name" value="RibonucZ/Hydroxyglut_hydro"/>
</dbReference>
<organism evidence="3 4">
    <name type="scientific">Neolewinella aquimaris</name>
    <dbReference type="NCBI Taxonomy" id="1835722"/>
    <lineage>
        <taxon>Bacteria</taxon>
        <taxon>Pseudomonadati</taxon>
        <taxon>Bacteroidota</taxon>
        <taxon>Saprospiria</taxon>
        <taxon>Saprospirales</taxon>
        <taxon>Lewinellaceae</taxon>
        <taxon>Neolewinella</taxon>
    </lineage>
</organism>
<feature type="chain" id="PRO_5032457327" evidence="1">
    <location>
        <begin position="21"/>
        <end position="262"/>
    </location>
</feature>